<dbReference type="EMBL" id="JBEVCJ010000040">
    <property type="protein sequence ID" value="MET1257225.1"/>
    <property type="molecule type" value="Genomic_DNA"/>
</dbReference>
<dbReference type="InterPro" id="IPR007453">
    <property type="entry name" value="DsrC/TusE"/>
</dbReference>
<dbReference type="InterPro" id="IPR043163">
    <property type="entry name" value="DsrC-like_N"/>
</dbReference>
<organism evidence="1 2">
    <name type="scientific">Aliikangiella maris</name>
    <dbReference type="NCBI Taxonomy" id="3162458"/>
    <lineage>
        <taxon>Bacteria</taxon>
        <taxon>Pseudomonadati</taxon>
        <taxon>Pseudomonadota</taxon>
        <taxon>Gammaproteobacteria</taxon>
        <taxon>Oceanospirillales</taxon>
        <taxon>Pleioneaceae</taxon>
        <taxon>Aliikangiella</taxon>
    </lineage>
</organism>
<reference evidence="1 2" key="1">
    <citation type="submission" date="2024-06" db="EMBL/GenBank/DDBJ databases">
        <authorList>
            <person name="Li F."/>
        </authorList>
    </citation>
    <scope>NUCLEOTIDE SEQUENCE [LARGE SCALE GENOMIC DNA]</scope>
    <source>
        <strain evidence="1 2">GXAS 311</strain>
    </source>
</reference>
<dbReference type="PIRSF" id="PIRSF006223">
    <property type="entry name" value="DsrC_TusE"/>
    <property type="match status" value="1"/>
</dbReference>
<dbReference type="SUPFAM" id="SSF69721">
    <property type="entry name" value="DsrC, the gamma subunit of dissimilatory sulfite reductase"/>
    <property type="match status" value="1"/>
</dbReference>
<accession>A0ABV2BZ66</accession>
<dbReference type="Proteomes" id="UP001548189">
    <property type="component" value="Unassembled WGS sequence"/>
</dbReference>
<keyword evidence="2" id="KW-1185">Reference proteome</keyword>
<dbReference type="PANTHER" id="PTHR37010:SF1">
    <property type="entry name" value="SULFURTRANSFERASE TUSE"/>
    <property type="match status" value="1"/>
</dbReference>
<dbReference type="NCBIfam" id="TIGR03342">
    <property type="entry name" value="dsrC_tusE_dsvC"/>
    <property type="match status" value="1"/>
</dbReference>
<gene>
    <name evidence="1" type="ORF">ABVT43_18925</name>
</gene>
<evidence type="ECO:0000313" key="2">
    <source>
        <dbReference type="Proteomes" id="UP001548189"/>
    </source>
</evidence>
<comment type="caution">
    <text evidence="1">The sequence shown here is derived from an EMBL/GenBank/DDBJ whole genome shotgun (WGS) entry which is preliminary data.</text>
</comment>
<dbReference type="InterPro" id="IPR025526">
    <property type="entry name" value="DsrC-like_dom_sf"/>
</dbReference>
<protein>
    <submittedName>
        <fullName evidence="1">TusE/DsrC/DsvC family sulfur relay protein</fullName>
    </submittedName>
</protein>
<dbReference type="InterPro" id="IPR042072">
    <property type="entry name" value="DsrC-like_C"/>
</dbReference>
<name>A0ABV2BZ66_9GAMM</name>
<dbReference type="PANTHER" id="PTHR37010">
    <property type="entry name" value="SULFURTRANSFERASE TUSE"/>
    <property type="match status" value="1"/>
</dbReference>
<evidence type="ECO:0000313" key="1">
    <source>
        <dbReference type="EMBL" id="MET1257225.1"/>
    </source>
</evidence>
<dbReference type="Gene3D" id="1.10.10.370">
    <property type="entry name" value="DsrC-like protein, C-terminal domain"/>
    <property type="match status" value="1"/>
</dbReference>
<sequence>MNLPVKLPDNIATDALGYLTDANQWSEEIAVIIASQEQIELTTDHWEVIRYVREFYRAFNTSPSIRPLIKYLKSVMPEEKCTSLYLQILFPEGPAKQATKIAGLPKPTRCT</sequence>
<dbReference type="Pfam" id="PF04358">
    <property type="entry name" value="DsrC"/>
    <property type="match status" value="1"/>
</dbReference>
<dbReference type="Gene3D" id="3.30.1420.10">
    <property type="match status" value="1"/>
</dbReference>
<proteinExistence type="predicted"/>